<dbReference type="Gene3D" id="3.40.50.300">
    <property type="entry name" value="P-loop containing nucleotide triphosphate hydrolases"/>
    <property type="match status" value="1"/>
</dbReference>
<protein>
    <submittedName>
        <fullName evidence="2">Tetratricopeptide repeat protein</fullName>
    </submittedName>
</protein>
<feature type="repeat" description="TPR" evidence="1">
    <location>
        <begin position="945"/>
        <end position="978"/>
    </location>
</feature>
<gene>
    <name evidence="2" type="ORF">H6G03_04175</name>
</gene>
<dbReference type="SMART" id="SM00028">
    <property type="entry name" value="TPR"/>
    <property type="match status" value="12"/>
</dbReference>
<feature type="repeat" description="TPR" evidence="1">
    <location>
        <begin position="664"/>
        <end position="697"/>
    </location>
</feature>
<keyword evidence="1" id="KW-0802">TPR repeat</keyword>
<dbReference type="PANTHER" id="PTHR10098">
    <property type="entry name" value="RAPSYN-RELATED"/>
    <property type="match status" value="1"/>
</dbReference>
<dbReference type="InterPro" id="IPR011990">
    <property type="entry name" value="TPR-like_helical_dom_sf"/>
</dbReference>
<dbReference type="AlphaFoldDB" id="A0A926VAL7"/>
<dbReference type="EMBL" id="JACJPW010000007">
    <property type="protein sequence ID" value="MBD2180313.1"/>
    <property type="molecule type" value="Genomic_DNA"/>
</dbReference>
<dbReference type="InterPro" id="IPR019734">
    <property type="entry name" value="TPR_rpt"/>
</dbReference>
<sequence length="1182" mass="135851">MTNDRSEDIPKHIQQELLKNSQVQGDLTIRDITQIGTQFLICPSSVTPMTGKFGLFNPTKITLNIPCYADFVGREQVIEDLIAATSTTRTIAILGIPGIGKTALMAQIASRFEQSRVFWYEFRAELASLDDTLMRLASFLDSQPEAEGNLSATVQTHRLYRSSLIDLIIEKLNQADYYIFFDSVHHIIKDSDLGSFFSILKNNLQRGFFFVAGRYKPDFYTLIDEGKKIVKTVQLDGLDEHDIQNFFKKRGIPIEPEFAELIASRLDGLPIAIELIVNLLRESFSEKDIQALIEQAEEQVIDHLFQTVYNQINSDERDLLTIASFFILPFSQDNLIGAYKAILEKKNSHTKVSFTKLQQQFLIEPFKSNFYKVHEVIRRLAINYVDEPNNYQIKLADYLVIHAPDDGFKQLEAVLLYYDAEEFNRAAELVVSLIDMGLLPYHPDWAEGLLGKFEEEMISPENWVWLIGSKGNLAFFWRQYEEAEDCYRRMLKIAEKLQDKVAAAIALQRMGIVYHDRNYQIAETNYLNSLALKKELNDLEGQAQIYSQLGMLYTTQHRLDEAYIELDKGLKLLETIDAPDWQKQPLYGNLGILYAEQGEWEKAVRFTEIGCQIAEEMSMPDERAMSIYNLGLHAAGQGNQEAARDYYLKALEIAKIYGLWHIEELAQLALGKYQYELGEYDEAIACFQKVLEIQEKFKDRAKLAVTYFDIGSFYSLKFDYTTALYYYQKGSDLFEYLNTEEQVRNFLSNIYVLAKEVSVSQSILHSLKLLKKRLLANSPSYVLAKIYETLGKIYFEILHKDRAGLACLRQEINLLAQLERKQEQVEALVSFALIYEERENYEQALDTNTEGINIAEASNLYNLAGGLYYNRANCFTNLEMWQQAEEDYRRCLALAEQANDTALQESALHNLGEMYRRWNRPGDAIKSLESSLESSIERDDIESQIITLNNLGLAYEQLSQAQKALECFNEALSLSCQYYRKCDESIVLISLGNFYLVDEQPDKAKDYYENALVAARLAEDTNLEEDSILSLAYAHRQLGTFDKIAEDFKAVAERTFELKHYKNFVKFLTFGGKINLEKGEAQGSAEMFEQALWIAFFIVVERFSQCGTRVKPSFLAYELRQVIGQICDNIKETVEKGAVELAKGMYNTLLSKLQNPERWSEGESWIIDSLKPIEDYFTKQVE</sequence>
<proteinExistence type="predicted"/>
<dbReference type="Pfam" id="PF13181">
    <property type="entry name" value="TPR_8"/>
    <property type="match status" value="2"/>
</dbReference>
<name>A0A926VAL7_9CYAN</name>
<evidence type="ECO:0000313" key="3">
    <source>
        <dbReference type="Proteomes" id="UP000641646"/>
    </source>
</evidence>
<dbReference type="SUPFAM" id="SSF48452">
    <property type="entry name" value="TPR-like"/>
    <property type="match status" value="3"/>
</dbReference>
<dbReference type="Pfam" id="PF13424">
    <property type="entry name" value="TPR_12"/>
    <property type="match status" value="2"/>
</dbReference>
<dbReference type="Proteomes" id="UP000641646">
    <property type="component" value="Unassembled WGS sequence"/>
</dbReference>
<feature type="repeat" description="TPR" evidence="1">
    <location>
        <begin position="543"/>
        <end position="576"/>
    </location>
</feature>
<organism evidence="2 3">
    <name type="scientific">Aerosakkonema funiforme FACHB-1375</name>
    <dbReference type="NCBI Taxonomy" id="2949571"/>
    <lineage>
        <taxon>Bacteria</taxon>
        <taxon>Bacillati</taxon>
        <taxon>Cyanobacteriota</taxon>
        <taxon>Cyanophyceae</taxon>
        <taxon>Oscillatoriophycideae</taxon>
        <taxon>Aerosakkonematales</taxon>
        <taxon>Aerosakkonemataceae</taxon>
        <taxon>Aerosakkonema</taxon>
    </lineage>
</organism>
<reference evidence="2" key="2">
    <citation type="submission" date="2020-08" db="EMBL/GenBank/DDBJ databases">
        <authorList>
            <person name="Chen M."/>
            <person name="Teng W."/>
            <person name="Zhao L."/>
            <person name="Hu C."/>
            <person name="Zhou Y."/>
            <person name="Han B."/>
            <person name="Song L."/>
            <person name="Shu W."/>
        </authorList>
    </citation>
    <scope>NUCLEOTIDE SEQUENCE</scope>
    <source>
        <strain evidence="2">FACHB-1375</strain>
    </source>
</reference>
<dbReference type="InterPro" id="IPR027417">
    <property type="entry name" value="P-loop_NTPase"/>
</dbReference>
<accession>A0A926VAL7</accession>
<comment type="caution">
    <text evidence="2">The sequence shown here is derived from an EMBL/GenBank/DDBJ whole genome shotgun (WGS) entry which is preliminary data.</text>
</comment>
<evidence type="ECO:0000256" key="1">
    <source>
        <dbReference type="PROSITE-ProRule" id="PRU00339"/>
    </source>
</evidence>
<dbReference type="SUPFAM" id="SSF52540">
    <property type="entry name" value="P-loop containing nucleoside triphosphate hydrolases"/>
    <property type="match status" value="1"/>
</dbReference>
<dbReference type="Gene3D" id="1.25.40.10">
    <property type="entry name" value="Tetratricopeptide repeat domain"/>
    <property type="match status" value="3"/>
</dbReference>
<evidence type="ECO:0000313" key="2">
    <source>
        <dbReference type="EMBL" id="MBD2180313.1"/>
    </source>
</evidence>
<keyword evidence="3" id="KW-1185">Reference proteome</keyword>
<reference evidence="2" key="1">
    <citation type="journal article" date="2015" name="ISME J.">
        <title>Draft Genome Sequence of Streptomyces incarnatus NRRL8089, which Produces the Nucleoside Antibiotic Sinefungin.</title>
        <authorList>
            <person name="Oshima K."/>
            <person name="Hattori M."/>
            <person name="Shimizu H."/>
            <person name="Fukuda K."/>
            <person name="Nemoto M."/>
            <person name="Inagaki K."/>
            <person name="Tamura T."/>
        </authorList>
    </citation>
    <scope>NUCLEOTIDE SEQUENCE</scope>
    <source>
        <strain evidence="2">FACHB-1375</strain>
    </source>
</reference>
<dbReference type="RefSeq" id="WP_190462377.1">
    <property type="nucleotide sequence ID" value="NZ_JACJPW010000007.1"/>
</dbReference>
<dbReference type="PROSITE" id="PS50005">
    <property type="entry name" value="TPR"/>
    <property type="match status" value="3"/>
</dbReference>